<dbReference type="AlphaFoldDB" id="A0A7J7I171"/>
<dbReference type="InterPro" id="IPR012674">
    <property type="entry name" value="Calycin"/>
</dbReference>
<dbReference type="FunFam" id="2.40.128.20:FF:000013">
    <property type="entry name" value="OsWRKY4 family protein"/>
    <property type="match status" value="1"/>
</dbReference>
<dbReference type="SUPFAM" id="SSF50814">
    <property type="entry name" value="Lipocalins"/>
    <property type="match status" value="2"/>
</dbReference>
<dbReference type="FunFam" id="2.40.128.20:FF:000017">
    <property type="entry name" value="OsWRKY4 family protein"/>
    <property type="match status" value="1"/>
</dbReference>
<protein>
    <recommendedName>
        <fullName evidence="5">DUF3598 domain-containing protein</fullName>
    </recommendedName>
</protein>
<evidence type="ECO:0008006" key="5">
    <source>
        <dbReference type="Google" id="ProtNLM"/>
    </source>
</evidence>
<evidence type="ECO:0000259" key="2">
    <source>
        <dbReference type="Pfam" id="PF21053"/>
    </source>
</evidence>
<feature type="domain" description="Biogenesis factor required for ATP synthase 1-like C-terminal" evidence="2">
    <location>
        <begin position="280"/>
        <end position="413"/>
    </location>
</feature>
<reference evidence="3 4" key="2">
    <citation type="submission" date="2020-07" db="EMBL/GenBank/DDBJ databases">
        <title>Genome assembly of wild tea tree DASZ reveals pedigree and selection history of tea varieties.</title>
        <authorList>
            <person name="Zhang W."/>
        </authorList>
    </citation>
    <scope>NUCLEOTIDE SEQUENCE [LARGE SCALE GENOMIC DNA]</scope>
    <source>
        <strain evidence="4">cv. G240</strain>
        <tissue evidence="3">Leaf</tissue>
    </source>
</reference>
<comment type="caution">
    <text evidence="3">The sequence shown here is derived from an EMBL/GenBank/DDBJ whole genome shotgun (WGS) entry which is preliminary data.</text>
</comment>
<sequence length="414" mass="45819">MAAVCSISVAPTPKPLNTNRPLNFSPNFLNPKPFIPSIPSLRSAPAAAADGRKTSEDSIGVDALRRFIDLNLGNWTGSFHVSVLYILIHLHCFVIFNQFDPDGNLMHKVSTKLAASSYGEDELMSLIQTLYIKQPPSNTSISGNADEVEWAEYKIKETNMFTVDKYQQIGLFPNEKAFALRYQTAGMLETVLRQGVIGEDDDGEESPKNLKLPSRWPSIVCENCLYSLEKDMRARAFHIMDPKGIIEMLLIFLEERGGGVLIPPSFDDSKDNTNRILPYLGMWKGHSITKRSGVYGSTITEADTIAVLEIDDEGRIIQDITSTSSGGNVTTNVHWTGTMSNNLINFNGGFQVTLLPGGMYMGCPSNVAKSVADSKSFHLEFCWLESPGKRQRLVRTYDIEGLAVSSTYSLENKL</sequence>
<keyword evidence="4" id="KW-1185">Reference proteome</keyword>
<evidence type="ECO:0000259" key="1">
    <source>
        <dbReference type="Pfam" id="PF12204"/>
    </source>
</evidence>
<dbReference type="PANTHER" id="PTHR33404:SF3">
    <property type="entry name" value="NMDA RECEPTOR SUBUNIT EPSILON-1, PUTATIVE (DUF3598)-RELATED"/>
    <property type="match status" value="1"/>
</dbReference>
<reference evidence="4" key="1">
    <citation type="journal article" date="2020" name="Nat. Commun.">
        <title>Genome assembly of wild tea tree DASZ reveals pedigree and selection history of tea varieties.</title>
        <authorList>
            <person name="Zhang W."/>
            <person name="Zhang Y."/>
            <person name="Qiu H."/>
            <person name="Guo Y."/>
            <person name="Wan H."/>
            <person name="Zhang X."/>
            <person name="Scossa F."/>
            <person name="Alseekh S."/>
            <person name="Zhang Q."/>
            <person name="Wang P."/>
            <person name="Xu L."/>
            <person name="Schmidt M.H."/>
            <person name="Jia X."/>
            <person name="Li D."/>
            <person name="Zhu A."/>
            <person name="Guo F."/>
            <person name="Chen W."/>
            <person name="Ni D."/>
            <person name="Usadel B."/>
            <person name="Fernie A.R."/>
            <person name="Wen W."/>
        </authorList>
    </citation>
    <scope>NUCLEOTIDE SEQUENCE [LARGE SCALE GENOMIC DNA]</scope>
    <source>
        <strain evidence="4">cv. G240</strain>
    </source>
</reference>
<dbReference type="Gene3D" id="2.40.128.20">
    <property type="match status" value="1"/>
</dbReference>
<feature type="domain" description="DUF3598" evidence="1">
    <location>
        <begin position="95"/>
        <end position="258"/>
    </location>
</feature>
<dbReference type="GO" id="GO:0010020">
    <property type="term" value="P:chloroplast fission"/>
    <property type="evidence" value="ECO:0007669"/>
    <property type="project" value="TreeGrafter"/>
</dbReference>
<dbReference type="Pfam" id="PF12204">
    <property type="entry name" value="DUF3598_N"/>
    <property type="match status" value="1"/>
</dbReference>
<dbReference type="Pfam" id="PF21053">
    <property type="entry name" value="BFA1_C"/>
    <property type="match status" value="1"/>
</dbReference>
<dbReference type="Proteomes" id="UP000593564">
    <property type="component" value="Unassembled WGS sequence"/>
</dbReference>
<dbReference type="EMBL" id="JACBKZ010000002">
    <property type="protein sequence ID" value="KAF5958505.1"/>
    <property type="molecule type" value="Genomic_DNA"/>
</dbReference>
<name>A0A7J7I171_CAMSI</name>
<proteinExistence type="predicted"/>
<gene>
    <name evidence="3" type="ORF">HYC85_005730</name>
</gene>
<dbReference type="PANTHER" id="PTHR33404">
    <property type="entry name" value="CELL DIVISION TOPOLOGICAL SPECIFICITY FACTOR HOMOLOG, CHLOROPLASTIC"/>
    <property type="match status" value="1"/>
</dbReference>
<evidence type="ECO:0000313" key="4">
    <source>
        <dbReference type="Proteomes" id="UP000593564"/>
    </source>
</evidence>
<organism evidence="3 4">
    <name type="scientific">Camellia sinensis</name>
    <name type="common">Tea plant</name>
    <name type="synonym">Thea sinensis</name>
    <dbReference type="NCBI Taxonomy" id="4442"/>
    <lineage>
        <taxon>Eukaryota</taxon>
        <taxon>Viridiplantae</taxon>
        <taxon>Streptophyta</taxon>
        <taxon>Embryophyta</taxon>
        <taxon>Tracheophyta</taxon>
        <taxon>Spermatophyta</taxon>
        <taxon>Magnoliopsida</taxon>
        <taxon>eudicotyledons</taxon>
        <taxon>Gunneridae</taxon>
        <taxon>Pentapetalae</taxon>
        <taxon>asterids</taxon>
        <taxon>Ericales</taxon>
        <taxon>Theaceae</taxon>
        <taxon>Camellia</taxon>
    </lineage>
</organism>
<evidence type="ECO:0000313" key="3">
    <source>
        <dbReference type="EMBL" id="KAF5958505.1"/>
    </source>
</evidence>
<accession>A0A7J7I171</accession>
<dbReference type="InterPro" id="IPR048378">
    <property type="entry name" value="BFA1-like_C"/>
</dbReference>
<dbReference type="InterPro" id="IPR022017">
    <property type="entry name" value="BFA1-like_DUF3598"/>
</dbReference>